<organism evidence="1 2">
    <name type="scientific">Acaulospora colombiana</name>
    <dbReference type="NCBI Taxonomy" id="27376"/>
    <lineage>
        <taxon>Eukaryota</taxon>
        <taxon>Fungi</taxon>
        <taxon>Fungi incertae sedis</taxon>
        <taxon>Mucoromycota</taxon>
        <taxon>Glomeromycotina</taxon>
        <taxon>Glomeromycetes</taxon>
        <taxon>Diversisporales</taxon>
        <taxon>Acaulosporaceae</taxon>
        <taxon>Acaulospora</taxon>
    </lineage>
</organism>
<reference evidence="1" key="1">
    <citation type="submission" date="2021-06" db="EMBL/GenBank/DDBJ databases">
        <authorList>
            <person name="Kallberg Y."/>
            <person name="Tangrot J."/>
            <person name="Rosling A."/>
        </authorList>
    </citation>
    <scope>NUCLEOTIDE SEQUENCE</scope>
    <source>
        <strain evidence="1">CL356</strain>
    </source>
</reference>
<evidence type="ECO:0000313" key="1">
    <source>
        <dbReference type="EMBL" id="CAG8784786.1"/>
    </source>
</evidence>
<sequence>LCEAIEEIVFMGGGVGIGNRSAVAAEAAQIVLDCPVKKIMIPLNVTHTCIFTSDINRRLLSGSEGSQEDLSSTEPDPTATQGEMPKAATPLLPPSIKVEVSENTTKDTVKG</sequence>
<protein>
    <submittedName>
        <fullName evidence="1">14393_t:CDS:1</fullName>
    </submittedName>
</protein>
<keyword evidence="2" id="KW-1185">Reference proteome</keyword>
<dbReference type="Proteomes" id="UP000789525">
    <property type="component" value="Unassembled WGS sequence"/>
</dbReference>
<proteinExistence type="predicted"/>
<feature type="non-terminal residue" evidence="1">
    <location>
        <position position="111"/>
    </location>
</feature>
<dbReference type="EMBL" id="CAJVPT010074926">
    <property type="protein sequence ID" value="CAG8784786.1"/>
    <property type="molecule type" value="Genomic_DNA"/>
</dbReference>
<feature type="non-terminal residue" evidence="1">
    <location>
        <position position="1"/>
    </location>
</feature>
<comment type="caution">
    <text evidence="1">The sequence shown here is derived from an EMBL/GenBank/DDBJ whole genome shotgun (WGS) entry which is preliminary data.</text>
</comment>
<evidence type="ECO:0000313" key="2">
    <source>
        <dbReference type="Proteomes" id="UP000789525"/>
    </source>
</evidence>
<accession>A0ACA9RAK2</accession>
<gene>
    <name evidence="1" type="ORF">ACOLOM_LOCUS14495</name>
</gene>
<name>A0ACA9RAK2_9GLOM</name>